<protein>
    <recommendedName>
        <fullName evidence="8">4-coumarate-CoA ligase</fullName>
    </recommendedName>
</protein>
<feature type="domain" description="AMP-binding enzyme C-terminal" evidence="5">
    <location>
        <begin position="459"/>
        <end position="539"/>
    </location>
</feature>
<dbReference type="PROSITE" id="PS00455">
    <property type="entry name" value="AMP_BINDING"/>
    <property type="match status" value="1"/>
</dbReference>
<dbReference type="STRING" id="2025994.A0A2T3ACX1"/>
<dbReference type="Pfam" id="PF13193">
    <property type="entry name" value="AMP-binding_C"/>
    <property type="match status" value="1"/>
</dbReference>
<dbReference type="InterPro" id="IPR045851">
    <property type="entry name" value="AMP-bd_C_sf"/>
</dbReference>
<feature type="domain" description="AMP-dependent synthetase/ligase" evidence="4">
    <location>
        <begin position="34"/>
        <end position="408"/>
    </location>
</feature>
<evidence type="ECO:0000313" key="7">
    <source>
        <dbReference type="Proteomes" id="UP000241462"/>
    </source>
</evidence>
<dbReference type="CDD" id="cd05911">
    <property type="entry name" value="Firefly_Luc_like"/>
    <property type="match status" value="1"/>
</dbReference>
<dbReference type="FunCoup" id="A0A2T3ACX1">
    <property type="interactions" value="579"/>
</dbReference>
<reference evidence="6 7" key="1">
    <citation type="journal article" date="2018" name="Mycol. Prog.">
        <title>Coniella lustricola, a new species from submerged detritus.</title>
        <authorList>
            <person name="Raudabaugh D.B."/>
            <person name="Iturriaga T."/>
            <person name="Carver A."/>
            <person name="Mondo S."/>
            <person name="Pangilinan J."/>
            <person name="Lipzen A."/>
            <person name="He G."/>
            <person name="Amirebrahimi M."/>
            <person name="Grigoriev I.V."/>
            <person name="Miller A.N."/>
        </authorList>
    </citation>
    <scope>NUCLEOTIDE SEQUENCE [LARGE SCALE GENOMIC DNA]</scope>
    <source>
        <strain evidence="6 7">B22-T-1</strain>
    </source>
</reference>
<keyword evidence="3" id="KW-0472">Membrane</keyword>
<keyword evidence="7" id="KW-1185">Reference proteome</keyword>
<keyword evidence="3" id="KW-1133">Transmembrane helix</keyword>
<proteinExistence type="inferred from homology"/>
<feature type="transmembrane region" description="Helical" evidence="3">
    <location>
        <begin position="249"/>
        <end position="269"/>
    </location>
</feature>
<dbReference type="PANTHER" id="PTHR24096">
    <property type="entry name" value="LONG-CHAIN-FATTY-ACID--COA LIGASE"/>
    <property type="match status" value="1"/>
</dbReference>
<dbReference type="InParanoid" id="A0A2T3ACX1"/>
<dbReference type="EMBL" id="KZ678410">
    <property type="protein sequence ID" value="PSR92110.1"/>
    <property type="molecule type" value="Genomic_DNA"/>
</dbReference>
<evidence type="ECO:0000259" key="4">
    <source>
        <dbReference type="Pfam" id="PF00501"/>
    </source>
</evidence>
<dbReference type="InterPro" id="IPR000873">
    <property type="entry name" value="AMP-dep_synth/lig_dom"/>
</dbReference>
<evidence type="ECO:0008006" key="8">
    <source>
        <dbReference type="Google" id="ProtNLM"/>
    </source>
</evidence>
<dbReference type="SUPFAM" id="SSF56801">
    <property type="entry name" value="Acetyl-CoA synthetase-like"/>
    <property type="match status" value="1"/>
</dbReference>
<dbReference type="InterPro" id="IPR025110">
    <property type="entry name" value="AMP-bd_C"/>
</dbReference>
<evidence type="ECO:0000313" key="6">
    <source>
        <dbReference type="EMBL" id="PSR92110.1"/>
    </source>
</evidence>
<keyword evidence="3" id="KW-0812">Transmembrane</keyword>
<dbReference type="Proteomes" id="UP000241462">
    <property type="component" value="Unassembled WGS sequence"/>
</dbReference>
<evidence type="ECO:0000256" key="3">
    <source>
        <dbReference type="SAM" id="Phobius"/>
    </source>
</evidence>
<evidence type="ECO:0000259" key="5">
    <source>
        <dbReference type="Pfam" id="PF13193"/>
    </source>
</evidence>
<dbReference type="GO" id="GO:0016405">
    <property type="term" value="F:CoA-ligase activity"/>
    <property type="evidence" value="ECO:0007669"/>
    <property type="project" value="TreeGrafter"/>
</dbReference>
<dbReference type="OrthoDB" id="6509636at2759"/>
<evidence type="ECO:0000256" key="2">
    <source>
        <dbReference type="ARBA" id="ARBA00022598"/>
    </source>
</evidence>
<organism evidence="6 7">
    <name type="scientific">Coniella lustricola</name>
    <dbReference type="NCBI Taxonomy" id="2025994"/>
    <lineage>
        <taxon>Eukaryota</taxon>
        <taxon>Fungi</taxon>
        <taxon>Dikarya</taxon>
        <taxon>Ascomycota</taxon>
        <taxon>Pezizomycotina</taxon>
        <taxon>Sordariomycetes</taxon>
        <taxon>Sordariomycetidae</taxon>
        <taxon>Diaporthales</taxon>
        <taxon>Schizoparmaceae</taxon>
        <taxon>Coniella</taxon>
    </lineage>
</organism>
<name>A0A2T3ACX1_9PEZI</name>
<dbReference type="InterPro" id="IPR020845">
    <property type="entry name" value="AMP-binding_CS"/>
</dbReference>
<evidence type="ECO:0000256" key="1">
    <source>
        <dbReference type="ARBA" id="ARBA00006432"/>
    </source>
</evidence>
<keyword evidence="2" id="KW-0436">Ligase</keyword>
<dbReference type="AlphaFoldDB" id="A0A2T3ACX1"/>
<dbReference type="PANTHER" id="PTHR24096:SF149">
    <property type="entry name" value="AMP-BINDING DOMAIN-CONTAINING PROTEIN-RELATED"/>
    <property type="match status" value="1"/>
</dbReference>
<gene>
    <name evidence="6" type="ORF">BD289DRAFT_364997</name>
</gene>
<dbReference type="Gene3D" id="3.30.300.30">
    <property type="match status" value="1"/>
</dbReference>
<dbReference type="Gene3D" id="3.40.50.12780">
    <property type="entry name" value="N-terminal domain of ligase-like"/>
    <property type="match status" value="1"/>
</dbReference>
<dbReference type="InterPro" id="IPR042099">
    <property type="entry name" value="ANL_N_sf"/>
</dbReference>
<accession>A0A2T3ACX1</accession>
<comment type="similarity">
    <text evidence="1">Belongs to the ATP-dependent AMP-binding enzyme family.</text>
</comment>
<dbReference type="Pfam" id="PF00501">
    <property type="entry name" value="AMP-binding"/>
    <property type="match status" value="1"/>
</dbReference>
<sequence length="560" mass="61970">MPHKSLYPPVSIPETDIFSFLFARSSKPFADTKEIFTDGEQPSRSYTYAQLRTAACDFGRGLKTHWHWQRGDVLAFYTPNDIDTPAVTCGVLWAGGIASPVNPLYTVDELTFQLTNAGAKALATHIDFLPKAREAAAKAGIPQERIILVGEQGDAQNRVKHWTAIRSSSMAVASTNDAIHQQTNVHPKTDLAFLVYSSGTTGLPKGVRLSHYNVVANLLQNDQMDGAHLKSFGGPGNSGDRMLGTLPFFHIYGLVNCVFMSIYAGWHLFVMARFDLEKACQIIQANKVTFAYVPPPIVLAFGKDPIVDQYDLSSLKMMHSGAAPLTNELLELFWNRLKLPVKQGYGLSETSPVTHVQMPDEWAKFMGSVGKLAPNMEAQIVDLEGNEVPLGEEGELWLKGPNVFGGYFNHPDKTKDAFSKDGWFKTGDIFKIDKYGNYYCVDRLKELIKYKGFQVPPAELEGLLLGHEDVADVCVIGVYDNSQATEIPRAYITLKKGVPESDAKALEIVDWMAGKVAPHKRLRGGVHFTDVVPKSPSGKILRRVMRDRVKQAERKAGPKL</sequence>